<evidence type="ECO:0000256" key="8">
    <source>
        <dbReference type="ARBA" id="ARBA00022989"/>
    </source>
</evidence>
<feature type="domain" description="Peptidase M50" evidence="11">
    <location>
        <begin position="61"/>
        <end position="259"/>
    </location>
</feature>
<feature type="transmembrane region" description="Helical" evidence="10">
    <location>
        <begin position="365"/>
        <end position="384"/>
    </location>
</feature>
<evidence type="ECO:0000256" key="4">
    <source>
        <dbReference type="ARBA" id="ARBA00022670"/>
    </source>
</evidence>
<dbReference type="GO" id="GO:0008233">
    <property type="term" value="F:peptidase activity"/>
    <property type="evidence" value="ECO:0007669"/>
    <property type="project" value="UniProtKB-KW"/>
</dbReference>
<dbReference type="EMBL" id="QMFY01000022">
    <property type="protein sequence ID" value="RAV98057.1"/>
    <property type="molecule type" value="Genomic_DNA"/>
</dbReference>
<evidence type="ECO:0000256" key="5">
    <source>
        <dbReference type="ARBA" id="ARBA00022692"/>
    </source>
</evidence>
<evidence type="ECO:0000256" key="9">
    <source>
        <dbReference type="ARBA" id="ARBA00023136"/>
    </source>
</evidence>
<dbReference type="InterPro" id="IPR008915">
    <property type="entry name" value="Peptidase_M50"/>
</dbReference>
<feature type="transmembrane region" description="Helical" evidence="10">
    <location>
        <begin position="126"/>
        <end position="147"/>
    </location>
</feature>
<evidence type="ECO:0000256" key="3">
    <source>
        <dbReference type="ARBA" id="ARBA00007931"/>
    </source>
</evidence>
<comment type="cofactor">
    <cofactor evidence="1">
        <name>Zn(2+)</name>
        <dbReference type="ChEBI" id="CHEBI:29105"/>
    </cofactor>
</comment>
<evidence type="ECO:0000256" key="1">
    <source>
        <dbReference type="ARBA" id="ARBA00001947"/>
    </source>
</evidence>
<keyword evidence="8 10" id="KW-1133">Transmembrane helix</keyword>
<sequence length="385" mass="43411">MKKETKTILVQIFLFLFTFVSTTLAGAEWAYSKSIYSYTKEAGLGINTNFSWADFCLGMNFSIPFLLILTVHEFGHYFTALAYKVKSSLPYYLPVPPIPGLPSFGTLGAVIRIRERVRTNVQNFDIGLAGPLAGFIVALIVITYGFLTLPPPEYIFQFHPEYKQYGLDYASHVYTPEYIEGKQIFDIKFGDNLLFYFFKHVVADPARVPNPHELMHYPVLMAGLLSLLFTSINLFPIGQLDGGHITYGLFGEKKHRLIATVTFVSLIFFAGLGSVKPTDSFDELQWSVPLTLLFYYFCFGALKTTTENTVMITLLVFAIQLVIGWLAPQITGYSGGMLFLFLIARVIGLYHPPSEIEQPLNRTRVILGWISLIIFVISFTPYPIS</sequence>
<reference evidence="12 13" key="1">
    <citation type="submission" date="2018-06" db="EMBL/GenBank/DDBJ databases">
        <title>Chryseolinea flavus sp. nov., a member of the phylum Bacteroidetes isolated from soil.</title>
        <authorList>
            <person name="Li Y."/>
            <person name="Wang J."/>
        </authorList>
    </citation>
    <scope>NUCLEOTIDE SEQUENCE [LARGE SCALE GENOMIC DNA]</scope>
    <source>
        <strain evidence="12 13">SDU1-6</strain>
    </source>
</reference>
<dbReference type="Pfam" id="PF02163">
    <property type="entry name" value="Peptidase_M50"/>
    <property type="match status" value="1"/>
</dbReference>
<feature type="transmembrane region" description="Helical" evidence="10">
    <location>
        <begin position="284"/>
        <end position="302"/>
    </location>
</feature>
<keyword evidence="5 10" id="KW-0812">Transmembrane</keyword>
<dbReference type="Proteomes" id="UP000251889">
    <property type="component" value="Unassembled WGS sequence"/>
</dbReference>
<evidence type="ECO:0000256" key="7">
    <source>
        <dbReference type="ARBA" id="ARBA00022946"/>
    </source>
</evidence>
<dbReference type="RefSeq" id="WP_112749740.1">
    <property type="nucleotide sequence ID" value="NZ_QMFY01000022.1"/>
</dbReference>
<protein>
    <submittedName>
        <fullName evidence="12">Site-2 protease family protein</fullName>
    </submittedName>
</protein>
<feature type="transmembrane region" description="Helical" evidence="10">
    <location>
        <begin position="50"/>
        <end position="71"/>
    </location>
</feature>
<comment type="caution">
    <text evidence="12">The sequence shown here is derived from an EMBL/GenBank/DDBJ whole genome shotgun (WGS) entry which is preliminary data.</text>
</comment>
<evidence type="ECO:0000256" key="6">
    <source>
        <dbReference type="ARBA" id="ARBA00022801"/>
    </source>
</evidence>
<name>A0A364XUV8_9BACT</name>
<comment type="subcellular location">
    <subcellularLocation>
        <location evidence="2">Membrane</location>
        <topology evidence="2">Multi-pass membrane protein</topology>
    </subcellularLocation>
</comment>
<evidence type="ECO:0000256" key="2">
    <source>
        <dbReference type="ARBA" id="ARBA00004141"/>
    </source>
</evidence>
<keyword evidence="7" id="KW-0809">Transit peptide</keyword>
<evidence type="ECO:0000256" key="10">
    <source>
        <dbReference type="SAM" id="Phobius"/>
    </source>
</evidence>
<feature type="transmembrane region" description="Helical" evidence="10">
    <location>
        <begin position="309"/>
        <end position="327"/>
    </location>
</feature>
<dbReference type="GO" id="GO:0006508">
    <property type="term" value="P:proteolysis"/>
    <property type="evidence" value="ECO:0007669"/>
    <property type="project" value="UniProtKB-KW"/>
</dbReference>
<feature type="transmembrane region" description="Helical" evidence="10">
    <location>
        <begin position="256"/>
        <end position="272"/>
    </location>
</feature>
<dbReference type="CDD" id="cd06160">
    <property type="entry name" value="S2P-M50_like_2"/>
    <property type="match status" value="1"/>
</dbReference>
<dbReference type="InterPro" id="IPR044838">
    <property type="entry name" value="EGY1-like"/>
</dbReference>
<keyword evidence="9 10" id="KW-0472">Membrane</keyword>
<evidence type="ECO:0000259" key="11">
    <source>
        <dbReference type="Pfam" id="PF02163"/>
    </source>
</evidence>
<dbReference type="PANTHER" id="PTHR31412:SF0">
    <property type="entry name" value="ZINC METALLOPROTEASE EGY1, CHLOROPLASTIC-RELATED"/>
    <property type="match status" value="1"/>
</dbReference>
<proteinExistence type="inferred from homology"/>
<feature type="transmembrane region" description="Helical" evidence="10">
    <location>
        <begin position="214"/>
        <end position="235"/>
    </location>
</feature>
<feature type="transmembrane region" description="Helical" evidence="10">
    <location>
        <begin position="333"/>
        <end position="353"/>
    </location>
</feature>
<keyword evidence="6" id="KW-0378">Hydrolase</keyword>
<keyword evidence="13" id="KW-1185">Reference proteome</keyword>
<accession>A0A364XUV8</accession>
<organism evidence="12 13">
    <name type="scientific">Pseudochryseolinea flava</name>
    <dbReference type="NCBI Taxonomy" id="2059302"/>
    <lineage>
        <taxon>Bacteria</taxon>
        <taxon>Pseudomonadati</taxon>
        <taxon>Bacteroidota</taxon>
        <taxon>Cytophagia</taxon>
        <taxon>Cytophagales</taxon>
        <taxon>Fulvivirgaceae</taxon>
        <taxon>Pseudochryseolinea</taxon>
    </lineage>
</organism>
<keyword evidence="4 12" id="KW-0645">Protease</keyword>
<dbReference type="PANTHER" id="PTHR31412">
    <property type="entry name" value="ZINC METALLOPROTEASE EGY1"/>
    <property type="match status" value="1"/>
</dbReference>
<dbReference type="OrthoDB" id="921763at2"/>
<dbReference type="GO" id="GO:0016020">
    <property type="term" value="C:membrane"/>
    <property type="evidence" value="ECO:0007669"/>
    <property type="project" value="UniProtKB-SubCell"/>
</dbReference>
<gene>
    <name evidence="12" type="ORF">DQQ10_25315</name>
</gene>
<dbReference type="AlphaFoldDB" id="A0A364XUV8"/>
<comment type="similarity">
    <text evidence="3">Belongs to the peptidase M50B family.</text>
</comment>
<evidence type="ECO:0000313" key="12">
    <source>
        <dbReference type="EMBL" id="RAV98057.1"/>
    </source>
</evidence>
<evidence type="ECO:0000313" key="13">
    <source>
        <dbReference type="Proteomes" id="UP000251889"/>
    </source>
</evidence>